<evidence type="ECO:0000259" key="4">
    <source>
        <dbReference type="Pfam" id="PF21302"/>
    </source>
</evidence>
<dbReference type="PANTHER" id="PTHR43460:SF1">
    <property type="entry name" value="METHYLTRANSFERASE TYPE 11 DOMAIN-CONTAINING PROTEIN"/>
    <property type="match status" value="1"/>
</dbReference>
<reference evidence="5" key="1">
    <citation type="journal article" date="2023" name="Int. J. Mol. Sci.">
        <title>Metagenomics Revealed a New Genus 'Candidatus Thiocaldithrix dubininis' gen. nov., sp. nov. and a New Species 'Candidatus Thiothrix putei' sp. nov. in the Family Thiotrichaceae, Some Members of Which Have Traits of Both Na+- and H+-Motive Energetics.</title>
        <authorList>
            <person name="Ravin N.V."/>
            <person name="Muntyan M.S."/>
            <person name="Smolyakov D.D."/>
            <person name="Rudenko T.S."/>
            <person name="Beletsky A.V."/>
            <person name="Mardanov A.V."/>
            <person name="Grabovich M.Y."/>
        </authorList>
    </citation>
    <scope>NUCLEOTIDE SEQUENCE</scope>
    <source>
        <strain evidence="5">GKL-01</strain>
    </source>
</reference>
<protein>
    <submittedName>
        <fullName evidence="5">Methyltransferase domain-containing protein</fullName>
    </submittedName>
</protein>
<dbReference type="SUPFAM" id="SSF53335">
    <property type="entry name" value="S-adenosyl-L-methionine-dependent methyltransferases"/>
    <property type="match status" value="1"/>
</dbReference>
<reference evidence="5" key="2">
    <citation type="submission" date="2023-04" db="EMBL/GenBank/DDBJ databases">
        <authorList>
            <person name="Beletskiy A.V."/>
            <person name="Mardanov A.V."/>
            <person name="Ravin N.V."/>
        </authorList>
    </citation>
    <scope>NUCLEOTIDE SEQUENCE</scope>
    <source>
        <strain evidence="5">GKL-01</strain>
    </source>
</reference>
<dbReference type="InterPro" id="IPR048647">
    <property type="entry name" value="RlmA_N"/>
</dbReference>
<dbReference type="PIRSF" id="PIRSF018249">
    <property type="entry name" value="MyrA_prd"/>
    <property type="match status" value="1"/>
</dbReference>
<keyword evidence="1" id="KW-0862">Zinc</keyword>
<feature type="binding site" evidence="2">
    <location>
        <position position="70"/>
    </location>
    <ligand>
        <name>S-adenosyl-L-methionine</name>
        <dbReference type="ChEBI" id="CHEBI:59789"/>
    </ligand>
</feature>
<dbReference type="Proteomes" id="UP001300672">
    <property type="component" value="Chromosome"/>
</dbReference>
<dbReference type="CDD" id="cd02440">
    <property type="entry name" value="AdoMet_MTases"/>
    <property type="match status" value="1"/>
</dbReference>
<dbReference type="InterPro" id="IPR016718">
    <property type="entry name" value="rRNA_m1G-MeTrfase_A_prd"/>
</dbReference>
<dbReference type="Gene3D" id="3.40.50.150">
    <property type="entry name" value="Vaccinia Virus protein VP39"/>
    <property type="match status" value="1"/>
</dbReference>
<organism evidence="5">
    <name type="scientific">Candidatus Thiocaldithrix dubininis</name>
    <dbReference type="NCBI Taxonomy" id="3080823"/>
    <lineage>
        <taxon>Bacteria</taxon>
        <taxon>Pseudomonadati</taxon>
        <taxon>Pseudomonadota</taxon>
        <taxon>Gammaproteobacteria</taxon>
        <taxon>Thiotrichales</taxon>
        <taxon>Thiotrichaceae</taxon>
        <taxon>Candidatus Thiocaldithrix</taxon>
    </lineage>
</organism>
<accession>A0AA95KDY3</accession>
<keyword evidence="5" id="KW-0808">Transferase</keyword>
<feature type="domain" description="Methyltransferase" evidence="3">
    <location>
        <begin position="91"/>
        <end position="201"/>
    </location>
</feature>
<proteinExistence type="predicted"/>
<dbReference type="KEGG" id="tdu:QJT80_14075"/>
<feature type="domain" description="23S rRNA (guanine(745)-N(1))-methyltransferase N-terminal" evidence="4">
    <location>
        <begin position="7"/>
        <end position="48"/>
    </location>
</feature>
<dbReference type="Pfam" id="PF21302">
    <property type="entry name" value="Zn_ribbon_RlmA"/>
    <property type="match status" value="1"/>
</dbReference>
<evidence type="ECO:0000313" key="5">
    <source>
        <dbReference type="EMBL" id="WGZ90599.1"/>
    </source>
</evidence>
<gene>
    <name evidence="5" type="ORF">QJT80_14075</name>
</gene>
<feature type="binding site" evidence="1">
    <location>
        <position position="28"/>
    </location>
    <ligand>
        <name>Zn(2+)</name>
        <dbReference type="ChEBI" id="CHEBI:29105"/>
    </ligand>
</feature>
<evidence type="ECO:0000256" key="1">
    <source>
        <dbReference type="PIRSR" id="PIRSR018249-1"/>
    </source>
</evidence>
<dbReference type="AlphaFoldDB" id="A0AA95KDY3"/>
<keyword evidence="5" id="KW-0489">Methyltransferase</keyword>
<dbReference type="PROSITE" id="PS51257">
    <property type="entry name" value="PROKAR_LIPOPROTEIN"/>
    <property type="match status" value="1"/>
</dbReference>
<dbReference type="Pfam" id="PF13847">
    <property type="entry name" value="Methyltransf_31"/>
    <property type="match status" value="1"/>
</dbReference>
<evidence type="ECO:0000256" key="2">
    <source>
        <dbReference type="PIRSR" id="PIRSR018249-2"/>
    </source>
</evidence>
<evidence type="ECO:0000259" key="3">
    <source>
        <dbReference type="Pfam" id="PF13847"/>
    </source>
</evidence>
<dbReference type="GO" id="GO:0046872">
    <property type="term" value="F:metal ion binding"/>
    <property type="evidence" value="ECO:0007669"/>
    <property type="project" value="UniProtKB-KW"/>
</dbReference>
<dbReference type="PANTHER" id="PTHR43460">
    <property type="entry name" value="METHYLTRANSFERASE"/>
    <property type="match status" value="1"/>
</dbReference>
<sequence length="281" mass="31348">MVATLWRCPLCQQVLNPQGASLSCVNRHSFDLAKEGYVNLLPVQRKHSADPGDNKAMLASRRYFLERGYYAPLAAALVQTLQNYCEPNQRLTLYDAGCGEGYYLNYIAQQLGHQHRYVGSDIAKTAMKMAAKQYKALSFAVASSFDLPLADNSVDVLIRVFAPASESEIQRVLKPNGLYLWAYPAAQHLYELRQLIYDQAKPHSVETLSPLAGMQVLPDIQVKYALQLPDQASIAALLHMTPYYWSASAEKQAYCQQLNQLAVTVDFAISVQRKLAEPATV</sequence>
<keyword evidence="2" id="KW-0949">S-adenosyl-L-methionine</keyword>
<dbReference type="InterPro" id="IPR029063">
    <property type="entry name" value="SAM-dependent_MTases_sf"/>
</dbReference>
<name>A0AA95KDY3_9GAMM</name>
<keyword evidence="1" id="KW-0479">Metal-binding</keyword>
<dbReference type="GO" id="GO:0032259">
    <property type="term" value="P:methylation"/>
    <property type="evidence" value="ECO:0007669"/>
    <property type="project" value="UniProtKB-KW"/>
</dbReference>
<dbReference type="EMBL" id="CP124755">
    <property type="protein sequence ID" value="WGZ90599.1"/>
    <property type="molecule type" value="Genomic_DNA"/>
</dbReference>
<feature type="binding site" evidence="1">
    <location>
        <position position="24"/>
    </location>
    <ligand>
        <name>Zn(2+)</name>
        <dbReference type="ChEBI" id="CHEBI:29105"/>
    </ligand>
</feature>
<feature type="binding site" evidence="2">
    <location>
        <begin position="100"/>
        <end position="101"/>
    </location>
    <ligand>
        <name>S-adenosyl-L-methionine</name>
        <dbReference type="ChEBI" id="CHEBI:59789"/>
    </ligand>
</feature>
<feature type="binding site" evidence="1">
    <location>
        <position position="11"/>
    </location>
    <ligand>
        <name>Zn(2+)</name>
        <dbReference type="ChEBI" id="CHEBI:29105"/>
    </ligand>
</feature>
<dbReference type="InterPro" id="IPR025714">
    <property type="entry name" value="Methyltranfer_dom"/>
</dbReference>
<feature type="binding site" evidence="1">
    <location>
        <position position="8"/>
    </location>
    <ligand>
        <name>Zn(2+)</name>
        <dbReference type="ChEBI" id="CHEBI:29105"/>
    </ligand>
</feature>
<dbReference type="InterPro" id="IPR052939">
    <property type="entry name" value="23S_rRNA_MeTrnsfrase_RlmA"/>
</dbReference>
<feature type="binding site" evidence="2">
    <location>
        <position position="188"/>
    </location>
    <ligand>
        <name>S-adenosyl-L-methionine</name>
        <dbReference type="ChEBI" id="CHEBI:59789"/>
    </ligand>
</feature>
<dbReference type="GO" id="GO:0008168">
    <property type="term" value="F:methyltransferase activity"/>
    <property type="evidence" value="ECO:0007669"/>
    <property type="project" value="UniProtKB-KW"/>
</dbReference>